<feature type="domain" description="DUF4062" evidence="3">
    <location>
        <begin position="25"/>
        <end position="111"/>
    </location>
</feature>
<evidence type="ECO:0000256" key="1">
    <source>
        <dbReference type="ARBA" id="ARBA00022737"/>
    </source>
</evidence>
<dbReference type="PANTHER" id="PTHR19860:SF18">
    <property type="entry name" value="DUF4062 DOMAIN-CONTAINING PROTEIN"/>
    <property type="match status" value="1"/>
</dbReference>
<dbReference type="SUPFAM" id="SSF48452">
    <property type="entry name" value="TPR-like"/>
    <property type="match status" value="1"/>
</dbReference>
<dbReference type="InterPro" id="IPR025139">
    <property type="entry name" value="DUF4062"/>
</dbReference>
<dbReference type="InterPro" id="IPR051191">
    <property type="entry name" value="DCAF12"/>
</dbReference>
<dbReference type="AlphaFoldDB" id="A0A6P8ITZ3"/>
<reference evidence="5" key="1">
    <citation type="submission" date="2025-08" db="UniProtKB">
        <authorList>
            <consortium name="RefSeq"/>
        </authorList>
    </citation>
    <scope>IDENTIFICATION</scope>
    <source>
        <tissue evidence="5">Tentacle</tissue>
    </source>
</reference>
<evidence type="ECO:0000313" key="5">
    <source>
        <dbReference type="RefSeq" id="XP_031570509.1"/>
    </source>
</evidence>
<dbReference type="InterPro" id="IPR019734">
    <property type="entry name" value="TPR_rpt"/>
</dbReference>
<dbReference type="InterPro" id="IPR011990">
    <property type="entry name" value="TPR-like_helical_dom_sf"/>
</dbReference>
<dbReference type="Pfam" id="PF13424">
    <property type="entry name" value="TPR_12"/>
    <property type="match status" value="1"/>
</dbReference>
<name>A0A6P8ITZ3_ACTTE</name>
<dbReference type="Pfam" id="PF13271">
    <property type="entry name" value="DUF4062"/>
    <property type="match status" value="1"/>
</dbReference>
<dbReference type="SUPFAM" id="SSF52540">
    <property type="entry name" value="P-loop containing nucleoside triphosphate hydrolases"/>
    <property type="match status" value="1"/>
</dbReference>
<evidence type="ECO:0000256" key="2">
    <source>
        <dbReference type="SAM" id="MobiDB-lite"/>
    </source>
</evidence>
<dbReference type="OrthoDB" id="2325716at2759"/>
<dbReference type="RefSeq" id="XP_031570509.1">
    <property type="nucleotide sequence ID" value="XM_031714649.1"/>
</dbReference>
<dbReference type="SMART" id="SM00028">
    <property type="entry name" value="TPR"/>
    <property type="match status" value="3"/>
</dbReference>
<dbReference type="KEGG" id="aten:116304862"/>
<dbReference type="PANTHER" id="PTHR19860">
    <property type="entry name" value="DDB1- AND CUL4-ASSOCIATED FACTOR 12-RELATED"/>
    <property type="match status" value="1"/>
</dbReference>
<dbReference type="Gene3D" id="3.40.50.300">
    <property type="entry name" value="P-loop containing nucleotide triphosphate hydrolases"/>
    <property type="match status" value="1"/>
</dbReference>
<accession>A0A6P8ITZ3</accession>
<dbReference type="Gene3D" id="1.25.40.10">
    <property type="entry name" value="Tetratricopeptide repeat domain"/>
    <property type="match status" value="1"/>
</dbReference>
<dbReference type="Proteomes" id="UP000515163">
    <property type="component" value="Unplaced"/>
</dbReference>
<proteinExistence type="predicted"/>
<feature type="compositionally biased region" description="Low complexity" evidence="2">
    <location>
        <begin position="954"/>
        <end position="964"/>
    </location>
</feature>
<keyword evidence="1" id="KW-0677">Repeat</keyword>
<sequence length="1182" mass="134766">MEDTKNFSISQSRSLNAGRKIINPFVCGTFRDFHAERDFLKEEIFPKLNSLCRERGLSFQPVDLRWNSKQGHGTSEQILRVCLDNVERCAPYFICLLGDRYGVHRPGESEVKNEATEQWLDKNFDTAALCGYEWVHEEEYRCSSLTELEVVQASFRKKYDYGYFYFRNPEHLEEKLAEVDDGERERLLADHQCESEYAAKKLKELKQQIIDTDLPVKTFNTLKELGELVLQDWTAVIDTLYPPIPPSIFRNTHSELFHQWSLHGAFENSHQEIFIRSPAIREMMDVLNVHAEVDQGIKRKTSMALTHVLLSTFMTSVPGEDRDSLPPILVLVGERGCGKSALVCNWLKQFGSSNPEVVIIPHHVGCDAASSEVTNLMNRCTHELRLQYLNSVVDDSTDDKNVTDFGRVTEAFKAAIDLGPSVIVVDGANAFGKSHDKPAFEVKELDWLPAKLPKFCRMIITTMKSDITYRAMKKRRDTTFIEVANLLDSKAQRKLLTEYVGANYTKFMDDQHFAKISSSKLSNLPLYYVSIANELRVLGAHKNAERQLETYIHAPTICDLWRLIIRRWTHDYGWLRPVASRSPVPAIKTQASRDRMNSGWVADALRLLSVSRNGMKDNEMLGALKGMGYANNFSISTAYWSMLRIVAQNALLELPSGLLAFSHDVVRNAVDLALLGNLTSPSQERVVSPFSENWERHKQQCHIVLSNFFKKEPTSLRKVDELPWQLMVCGNLDDLAKVLSDPAIFLSLAHDQNETRLKLDLHCYWRALQNGGHKLHEILQEMASQVQGRLSNEEPERKRVDSAHVFSSINEDSALERISAKTEEDVLSPIEVTTIFYHIGSFLKHYENYSSAENYLLTAYKICYPVASVHDLELMVQIQRTLGDLYVVMFDMSNAEVWYTNAMKTMDEMTNVTDKKKREATIGRLLNQLAFVKMGSSVPIGPVDDRPRSRKQSRGSQSKSSSGRISERETRVHLTVGPLLNKALKHLELAQDFNGMSNVYFNIGLLAMKQHQWADARKALQTALDMRKQWFGTTHPTVAEVIDMMGTLCWNDISLQQDLTEPEKLYREALRMREETLGSSHLLVASTLFKLGKLLHTKNTKDTTKEARQLFQRALDIRTAKLGVYNNATKTIRRALMNLETTDVAFQFGTSLAIKEQPLILLRDYKQQLVARSTSRLAIQGK</sequence>
<evidence type="ECO:0000259" key="3">
    <source>
        <dbReference type="Pfam" id="PF13271"/>
    </source>
</evidence>
<dbReference type="GO" id="GO:0080008">
    <property type="term" value="C:Cul4-RING E3 ubiquitin ligase complex"/>
    <property type="evidence" value="ECO:0007669"/>
    <property type="project" value="TreeGrafter"/>
</dbReference>
<evidence type="ECO:0000313" key="4">
    <source>
        <dbReference type="Proteomes" id="UP000515163"/>
    </source>
</evidence>
<feature type="region of interest" description="Disordered" evidence="2">
    <location>
        <begin position="937"/>
        <end position="969"/>
    </location>
</feature>
<dbReference type="Pfam" id="PF13374">
    <property type="entry name" value="TPR_10"/>
    <property type="match status" value="1"/>
</dbReference>
<dbReference type="GeneID" id="116304862"/>
<gene>
    <name evidence="5" type="primary">LOC116304862</name>
</gene>
<dbReference type="InterPro" id="IPR027417">
    <property type="entry name" value="P-loop_NTPase"/>
</dbReference>
<keyword evidence="4" id="KW-1185">Reference proteome</keyword>
<organism evidence="4 5">
    <name type="scientific">Actinia tenebrosa</name>
    <name type="common">Australian red waratah sea anemone</name>
    <dbReference type="NCBI Taxonomy" id="6105"/>
    <lineage>
        <taxon>Eukaryota</taxon>
        <taxon>Metazoa</taxon>
        <taxon>Cnidaria</taxon>
        <taxon>Anthozoa</taxon>
        <taxon>Hexacorallia</taxon>
        <taxon>Actiniaria</taxon>
        <taxon>Actiniidae</taxon>
        <taxon>Actinia</taxon>
    </lineage>
</organism>
<protein>
    <submittedName>
        <fullName evidence="5">Tetratricopeptide repeat protein 41-like</fullName>
    </submittedName>
</protein>
<dbReference type="InParanoid" id="A0A6P8ITZ3"/>